<accession>X0S0L5</accession>
<dbReference type="SMART" id="SM00388">
    <property type="entry name" value="HisKA"/>
    <property type="match status" value="1"/>
</dbReference>
<dbReference type="Pfam" id="PF08448">
    <property type="entry name" value="PAS_4"/>
    <property type="match status" value="1"/>
</dbReference>
<evidence type="ECO:0000256" key="3">
    <source>
        <dbReference type="ARBA" id="ARBA00022553"/>
    </source>
</evidence>
<dbReference type="InterPro" id="IPR003661">
    <property type="entry name" value="HisK_dim/P_dom"/>
</dbReference>
<dbReference type="PROSITE" id="PS50109">
    <property type="entry name" value="HIS_KIN"/>
    <property type="match status" value="1"/>
</dbReference>
<dbReference type="PANTHER" id="PTHR43304">
    <property type="entry name" value="PHYTOCHROME-LIKE PROTEIN CPH1"/>
    <property type="match status" value="1"/>
</dbReference>
<dbReference type="InterPro" id="IPR003594">
    <property type="entry name" value="HATPase_dom"/>
</dbReference>
<dbReference type="InterPro" id="IPR013656">
    <property type="entry name" value="PAS_4"/>
</dbReference>
<dbReference type="Pfam" id="PF02518">
    <property type="entry name" value="HATPase_c"/>
    <property type="match status" value="1"/>
</dbReference>
<comment type="catalytic activity">
    <reaction evidence="1">
        <text>ATP + protein L-histidine = ADP + protein N-phospho-L-histidine.</text>
        <dbReference type="EC" id="2.7.13.3"/>
    </reaction>
</comment>
<feature type="non-terminal residue" evidence="9">
    <location>
        <position position="354"/>
    </location>
</feature>
<dbReference type="InterPro" id="IPR036097">
    <property type="entry name" value="HisK_dim/P_sf"/>
</dbReference>
<sequence length="354" mass="38879">GVHIRDLVGEEMFNERKPRYDAALAGEEIHSESSRAMPDGRTVYFAVTHKPFRDESGEILGVLTLGFDITERREIEKRMQAQQQELQRSNKDLEQFAYVASHDLKAPLRAIEVIIEWLSEDLEGCDEGDVQENLGLLSQRTGRLGQLLEDLLAYSRAGRKVGDVRRINLDEFVADITALISPPAGMAVSTSKGWPSLTTHHAALETVLRNLISNAVKHHPEPASGSINVACSDEGSQVRVSVTDDGEGIPAEYADKVFKMFQTLKPRDDTEGSGMGLAIVQRIIDWQGGSIWFEDGPNGKGVIFHFTWNKSPQDMPTSGGGNDEADAGAIDHESRPASTENHDDITGHQDGHGD</sequence>
<dbReference type="NCBIfam" id="TIGR00229">
    <property type="entry name" value="sensory_box"/>
    <property type="match status" value="1"/>
</dbReference>
<proteinExistence type="predicted"/>
<evidence type="ECO:0000259" key="8">
    <source>
        <dbReference type="PROSITE" id="PS50113"/>
    </source>
</evidence>
<dbReference type="EMBL" id="BARS01009008">
    <property type="protein sequence ID" value="GAF68811.1"/>
    <property type="molecule type" value="Genomic_DNA"/>
</dbReference>
<feature type="domain" description="PAC" evidence="8">
    <location>
        <begin position="27"/>
        <end position="81"/>
    </location>
</feature>
<evidence type="ECO:0000256" key="2">
    <source>
        <dbReference type="ARBA" id="ARBA00012438"/>
    </source>
</evidence>
<dbReference type="Pfam" id="PF00512">
    <property type="entry name" value="HisKA"/>
    <property type="match status" value="1"/>
</dbReference>
<dbReference type="Gene3D" id="3.30.565.10">
    <property type="entry name" value="Histidine kinase-like ATPase, C-terminal domain"/>
    <property type="match status" value="1"/>
</dbReference>
<evidence type="ECO:0000259" key="7">
    <source>
        <dbReference type="PROSITE" id="PS50109"/>
    </source>
</evidence>
<evidence type="ECO:0000313" key="9">
    <source>
        <dbReference type="EMBL" id="GAF68811.1"/>
    </source>
</evidence>
<organism evidence="9">
    <name type="scientific">marine sediment metagenome</name>
    <dbReference type="NCBI Taxonomy" id="412755"/>
    <lineage>
        <taxon>unclassified sequences</taxon>
        <taxon>metagenomes</taxon>
        <taxon>ecological metagenomes</taxon>
    </lineage>
</organism>
<dbReference type="AlphaFoldDB" id="X0S0L5"/>
<protein>
    <recommendedName>
        <fullName evidence="2">histidine kinase</fullName>
        <ecNumber evidence="2">2.7.13.3</ecNumber>
    </recommendedName>
</protein>
<dbReference type="SUPFAM" id="SSF55874">
    <property type="entry name" value="ATPase domain of HSP90 chaperone/DNA topoisomerase II/histidine kinase"/>
    <property type="match status" value="1"/>
</dbReference>
<dbReference type="InterPro" id="IPR000014">
    <property type="entry name" value="PAS"/>
</dbReference>
<reference evidence="9" key="1">
    <citation type="journal article" date="2014" name="Front. Microbiol.">
        <title>High frequency of phylogenetically diverse reductive dehalogenase-homologous genes in deep subseafloor sedimentary metagenomes.</title>
        <authorList>
            <person name="Kawai M."/>
            <person name="Futagami T."/>
            <person name="Toyoda A."/>
            <person name="Takaki Y."/>
            <person name="Nishi S."/>
            <person name="Hori S."/>
            <person name="Arai W."/>
            <person name="Tsubouchi T."/>
            <person name="Morono Y."/>
            <person name="Uchiyama I."/>
            <person name="Ito T."/>
            <person name="Fujiyama A."/>
            <person name="Inagaki F."/>
            <person name="Takami H."/>
        </authorList>
    </citation>
    <scope>NUCLEOTIDE SEQUENCE</scope>
    <source>
        <strain evidence="9">Expedition CK06-06</strain>
    </source>
</reference>
<dbReference type="InterPro" id="IPR004358">
    <property type="entry name" value="Sig_transdc_His_kin-like_C"/>
</dbReference>
<keyword evidence="3" id="KW-0597">Phosphoprotein</keyword>
<feature type="region of interest" description="Disordered" evidence="6">
    <location>
        <begin position="311"/>
        <end position="354"/>
    </location>
</feature>
<gene>
    <name evidence="9" type="ORF">S01H1_17049</name>
</gene>
<comment type="caution">
    <text evidence="9">The sequence shown here is derived from an EMBL/GenBank/DDBJ whole genome shotgun (WGS) entry which is preliminary data.</text>
</comment>
<dbReference type="PANTHER" id="PTHR43304:SF1">
    <property type="entry name" value="PAC DOMAIN-CONTAINING PROTEIN"/>
    <property type="match status" value="1"/>
</dbReference>
<dbReference type="CDD" id="cd00082">
    <property type="entry name" value="HisKA"/>
    <property type="match status" value="1"/>
</dbReference>
<keyword evidence="5" id="KW-0418">Kinase</keyword>
<dbReference type="InterPro" id="IPR036890">
    <property type="entry name" value="HATPase_C_sf"/>
</dbReference>
<dbReference type="InterPro" id="IPR035965">
    <property type="entry name" value="PAS-like_dom_sf"/>
</dbReference>
<dbReference type="SMART" id="SM00387">
    <property type="entry name" value="HATPase_c"/>
    <property type="match status" value="1"/>
</dbReference>
<dbReference type="Gene3D" id="3.30.450.20">
    <property type="entry name" value="PAS domain"/>
    <property type="match status" value="1"/>
</dbReference>
<dbReference type="PRINTS" id="PR00344">
    <property type="entry name" value="BCTRLSENSOR"/>
</dbReference>
<dbReference type="SUPFAM" id="SSF47384">
    <property type="entry name" value="Homodimeric domain of signal transducing histidine kinase"/>
    <property type="match status" value="1"/>
</dbReference>
<feature type="compositionally biased region" description="Basic and acidic residues" evidence="6">
    <location>
        <begin position="329"/>
        <end position="354"/>
    </location>
</feature>
<feature type="non-terminal residue" evidence="9">
    <location>
        <position position="1"/>
    </location>
</feature>
<dbReference type="CDD" id="cd00075">
    <property type="entry name" value="HATPase"/>
    <property type="match status" value="1"/>
</dbReference>
<evidence type="ECO:0000256" key="1">
    <source>
        <dbReference type="ARBA" id="ARBA00000085"/>
    </source>
</evidence>
<evidence type="ECO:0000256" key="4">
    <source>
        <dbReference type="ARBA" id="ARBA00022679"/>
    </source>
</evidence>
<dbReference type="InterPro" id="IPR005467">
    <property type="entry name" value="His_kinase_dom"/>
</dbReference>
<dbReference type="InterPro" id="IPR000700">
    <property type="entry name" value="PAS-assoc_C"/>
</dbReference>
<dbReference type="SUPFAM" id="SSF55785">
    <property type="entry name" value="PYP-like sensor domain (PAS domain)"/>
    <property type="match status" value="1"/>
</dbReference>
<dbReference type="GO" id="GO:0000155">
    <property type="term" value="F:phosphorelay sensor kinase activity"/>
    <property type="evidence" value="ECO:0007669"/>
    <property type="project" value="InterPro"/>
</dbReference>
<dbReference type="PROSITE" id="PS50113">
    <property type="entry name" value="PAC"/>
    <property type="match status" value="1"/>
</dbReference>
<keyword evidence="4" id="KW-0808">Transferase</keyword>
<evidence type="ECO:0000256" key="6">
    <source>
        <dbReference type="SAM" id="MobiDB-lite"/>
    </source>
</evidence>
<feature type="domain" description="Histidine kinase" evidence="7">
    <location>
        <begin position="99"/>
        <end position="312"/>
    </location>
</feature>
<dbReference type="InterPro" id="IPR052162">
    <property type="entry name" value="Sensor_kinase/Photoreceptor"/>
</dbReference>
<name>X0S0L5_9ZZZZ</name>
<evidence type="ECO:0000256" key="5">
    <source>
        <dbReference type="ARBA" id="ARBA00022777"/>
    </source>
</evidence>
<dbReference type="EC" id="2.7.13.3" evidence="2"/>
<dbReference type="Gene3D" id="1.10.287.130">
    <property type="match status" value="1"/>
</dbReference>